<protein>
    <recommendedName>
        <fullName evidence="2">Isochorismatase domain-containing protein 1</fullName>
    </recommendedName>
</protein>
<dbReference type="InterPro" id="IPR000868">
    <property type="entry name" value="Isochorismatase-like_dom"/>
</dbReference>
<sequence>MAFSAYKYIRPIQRMMSTTTSALANPTNYRSLNSKQSALLICDIQEKNREAVDHFKDISTVANRLINAAELLGLKIIATEHQSDHELAHSTPQVRLYERDIPVLEKTAFSMCIPEVCDTLGVSVDTLVICGVEAHVCVFQTALDFLKRGFYVHVVVDAVSSRSPTDRKYALKQLKSFGANLTTAECLMFDAVKDTSNPHFEKMKQIFLENPPDTGLLGQCRCPLNGKKCG</sequence>
<dbReference type="WBParaSite" id="jg24271">
    <property type="protein sequence ID" value="jg24271"/>
    <property type="gene ID" value="jg24271"/>
</dbReference>
<dbReference type="PANTHER" id="PTHR14119">
    <property type="entry name" value="HYDROLASE"/>
    <property type="match status" value="1"/>
</dbReference>
<evidence type="ECO:0000313" key="5">
    <source>
        <dbReference type="WBParaSite" id="jg24271"/>
    </source>
</evidence>
<accession>A0A915DYF3</accession>
<name>A0A915DYF3_9BILA</name>
<dbReference type="PANTHER" id="PTHR14119:SF17">
    <property type="entry name" value="ISOCHORISMATASE DOMAIN-CONTAINING PROTEIN 1"/>
    <property type="match status" value="1"/>
</dbReference>
<organism evidence="4 5">
    <name type="scientific">Ditylenchus dipsaci</name>
    <dbReference type="NCBI Taxonomy" id="166011"/>
    <lineage>
        <taxon>Eukaryota</taxon>
        <taxon>Metazoa</taxon>
        <taxon>Ecdysozoa</taxon>
        <taxon>Nematoda</taxon>
        <taxon>Chromadorea</taxon>
        <taxon>Rhabditida</taxon>
        <taxon>Tylenchina</taxon>
        <taxon>Tylenchomorpha</taxon>
        <taxon>Sphaerularioidea</taxon>
        <taxon>Anguinidae</taxon>
        <taxon>Anguininae</taxon>
        <taxon>Ditylenchus</taxon>
    </lineage>
</organism>
<dbReference type="SUPFAM" id="SSF52499">
    <property type="entry name" value="Isochorismatase-like hydrolases"/>
    <property type="match status" value="1"/>
</dbReference>
<comment type="similarity">
    <text evidence="1">Belongs to the isochorismatase family.</text>
</comment>
<dbReference type="Gene3D" id="3.40.50.850">
    <property type="entry name" value="Isochorismatase-like"/>
    <property type="match status" value="1"/>
</dbReference>
<evidence type="ECO:0000256" key="1">
    <source>
        <dbReference type="ARBA" id="ARBA00006336"/>
    </source>
</evidence>
<proteinExistence type="inferred from homology"/>
<evidence type="ECO:0000256" key="2">
    <source>
        <dbReference type="ARBA" id="ARBA00040688"/>
    </source>
</evidence>
<reference evidence="5" key="1">
    <citation type="submission" date="2022-11" db="UniProtKB">
        <authorList>
            <consortium name="WormBaseParasite"/>
        </authorList>
    </citation>
    <scope>IDENTIFICATION</scope>
</reference>
<keyword evidence="4" id="KW-1185">Reference proteome</keyword>
<dbReference type="Proteomes" id="UP000887574">
    <property type="component" value="Unplaced"/>
</dbReference>
<dbReference type="Pfam" id="PF00857">
    <property type="entry name" value="Isochorismatase"/>
    <property type="match status" value="1"/>
</dbReference>
<dbReference type="InterPro" id="IPR050993">
    <property type="entry name" value="Isochorismatase_domain"/>
</dbReference>
<dbReference type="AlphaFoldDB" id="A0A915DYF3"/>
<feature type="domain" description="Isochorismatase-like" evidence="3">
    <location>
        <begin position="37"/>
        <end position="185"/>
    </location>
</feature>
<evidence type="ECO:0000313" key="4">
    <source>
        <dbReference type="Proteomes" id="UP000887574"/>
    </source>
</evidence>
<evidence type="ECO:0000259" key="3">
    <source>
        <dbReference type="Pfam" id="PF00857"/>
    </source>
</evidence>
<dbReference type="InterPro" id="IPR036380">
    <property type="entry name" value="Isochorismatase-like_sf"/>
</dbReference>